<evidence type="ECO:0000259" key="2">
    <source>
        <dbReference type="SMART" id="SM00460"/>
    </source>
</evidence>
<protein>
    <recommendedName>
        <fullName evidence="2">Transglutaminase-like domain-containing protein</fullName>
    </recommendedName>
</protein>
<keyword evidence="1" id="KW-1133">Transmembrane helix</keyword>
<dbReference type="EMBL" id="LBYQ01000011">
    <property type="protein sequence ID" value="KKR54898.1"/>
    <property type="molecule type" value="Genomic_DNA"/>
</dbReference>
<evidence type="ECO:0000256" key="1">
    <source>
        <dbReference type="SAM" id="Phobius"/>
    </source>
</evidence>
<organism evidence="3 4">
    <name type="scientific">Candidatus Curtissbacteria bacterium GW2011_GWA1_40_24</name>
    <dbReference type="NCBI Taxonomy" id="1618406"/>
    <lineage>
        <taxon>Bacteria</taxon>
        <taxon>Candidatus Curtissiibacteriota</taxon>
    </lineage>
</organism>
<gene>
    <name evidence="3" type="ORF">UT92_C0011G0009</name>
</gene>
<dbReference type="Proteomes" id="UP000034489">
    <property type="component" value="Unassembled WGS sequence"/>
</dbReference>
<comment type="caution">
    <text evidence="3">The sequence shown here is derived from an EMBL/GenBank/DDBJ whole genome shotgun (WGS) entry which is preliminary data.</text>
</comment>
<sequence>MRLLARVILSIVVFLTFLLITHHSSLITREVYADGEFQTDYEVSYKVDENGHTEVLQTITLENKTANYYADKFELKIGSIKVENVKAQDGIGSIEPQVKFEDNVSSISLKINERVIGLGKKVTINLSYTSAELAAKSGQIWEVSIPRLAKSPDLNNYSAQITVPRSFGPVAFAVPEPKTHSETSKIQNFTFDKDQLTSSGISMSFGQNQVFEFTLNYFLENSNLTSKTGEITLPPDNNYQKIVLTKVEPEPENIIVDEDGNFIAKYKLGPKKQINITARGYVEVFSKPFRNIDTKLTKDEKEKYLQPQRYWETDSAQIKEKAQELKTPQEIYNFVVDYLTYSDDRLNLAKIDRLGALSAMNNPNDAVCMEFSDLFIALSRAAGIPAKEIVGYAYTQNTRLRPLSFASQGDLLHAWPAYWDDEFGWVQIDPTWGSTSGGLDFFNKMDFNHVTLIQRGLSSTFPYPAGSFKNQEDENKKTVNITFAGELPYKTSTPELSLLPPQFAISGIPIKLEAQVKNIGSTSLINQSLSLESSAFEIKSQNPISVKILPPYSKIDRTYLLGSTKLFEQKKDTLILSFAESQISKPIFVKPFFQFIVSLTVIFSLIITIALTATSFLIYKKFLSKKRSKK</sequence>
<keyword evidence="1" id="KW-0812">Transmembrane</keyword>
<dbReference type="InterPro" id="IPR002931">
    <property type="entry name" value="Transglutaminase-like"/>
</dbReference>
<keyword evidence="1" id="KW-0472">Membrane</keyword>
<dbReference type="PANTHER" id="PTHR33490:SF6">
    <property type="entry name" value="SLL1049 PROTEIN"/>
    <property type="match status" value="1"/>
</dbReference>
<feature type="domain" description="Transglutaminase-like" evidence="2">
    <location>
        <begin position="360"/>
        <end position="432"/>
    </location>
</feature>
<name>A0A0G0RQV8_9BACT</name>
<dbReference type="SMART" id="SM00460">
    <property type="entry name" value="TGc"/>
    <property type="match status" value="1"/>
</dbReference>
<dbReference type="PANTHER" id="PTHR33490">
    <property type="entry name" value="BLR5614 PROTEIN-RELATED"/>
    <property type="match status" value="1"/>
</dbReference>
<evidence type="ECO:0000313" key="3">
    <source>
        <dbReference type="EMBL" id="KKR54898.1"/>
    </source>
</evidence>
<evidence type="ECO:0000313" key="4">
    <source>
        <dbReference type="Proteomes" id="UP000034489"/>
    </source>
</evidence>
<dbReference type="Pfam" id="PF01841">
    <property type="entry name" value="Transglut_core"/>
    <property type="match status" value="1"/>
</dbReference>
<dbReference type="Gene3D" id="3.10.620.30">
    <property type="match status" value="1"/>
</dbReference>
<reference evidence="3 4" key="1">
    <citation type="journal article" date="2015" name="Nature">
        <title>rRNA introns, odd ribosomes, and small enigmatic genomes across a large radiation of phyla.</title>
        <authorList>
            <person name="Brown C.T."/>
            <person name="Hug L.A."/>
            <person name="Thomas B.C."/>
            <person name="Sharon I."/>
            <person name="Castelle C.J."/>
            <person name="Singh A."/>
            <person name="Wilkins M.J."/>
            <person name="Williams K.H."/>
            <person name="Banfield J.F."/>
        </authorList>
    </citation>
    <scope>NUCLEOTIDE SEQUENCE [LARGE SCALE GENOMIC DNA]</scope>
</reference>
<dbReference type="InterPro" id="IPR038765">
    <property type="entry name" value="Papain-like_cys_pep_sf"/>
</dbReference>
<dbReference type="AlphaFoldDB" id="A0A0G0RQV8"/>
<feature type="transmembrane region" description="Helical" evidence="1">
    <location>
        <begin position="592"/>
        <end position="619"/>
    </location>
</feature>
<accession>A0A0G0RQV8</accession>
<proteinExistence type="predicted"/>
<dbReference type="SUPFAM" id="SSF54001">
    <property type="entry name" value="Cysteine proteinases"/>
    <property type="match status" value="1"/>
</dbReference>